<evidence type="ECO:0000313" key="1">
    <source>
        <dbReference type="EMBL" id="MEQ2178639.1"/>
    </source>
</evidence>
<evidence type="ECO:0000313" key="2">
    <source>
        <dbReference type="Proteomes" id="UP001476798"/>
    </source>
</evidence>
<sequence length="131" mass="15380">MDFMRSLMAVVRLKLLLYVPHQDKLFPQAIDYLQSAFSVRRRVGPVLLSRQCGTNQYMRKRGDPHRYCQDSCADVTRCGPVVVPQHHLQVRNNCIYTRGQKCWYPSVNERKTHNGHRNNMNLSKVIMHKIL</sequence>
<protein>
    <recommendedName>
        <fullName evidence="3">Secreted protein</fullName>
    </recommendedName>
</protein>
<comment type="caution">
    <text evidence="1">The sequence shown here is derived from an EMBL/GenBank/DDBJ whole genome shotgun (WGS) entry which is preliminary data.</text>
</comment>
<proteinExistence type="predicted"/>
<evidence type="ECO:0008006" key="3">
    <source>
        <dbReference type="Google" id="ProtNLM"/>
    </source>
</evidence>
<accession>A0ABV0P4P9</accession>
<dbReference type="EMBL" id="JAHRIO010061203">
    <property type="protein sequence ID" value="MEQ2178639.1"/>
    <property type="molecule type" value="Genomic_DNA"/>
</dbReference>
<dbReference type="Proteomes" id="UP001476798">
    <property type="component" value="Unassembled WGS sequence"/>
</dbReference>
<name>A0ABV0P4P9_9TELE</name>
<keyword evidence="2" id="KW-1185">Reference proteome</keyword>
<gene>
    <name evidence="1" type="ORF">GOODEAATRI_016169</name>
</gene>
<organism evidence="1 2">
    <name type="scientific">Goodea atripinnis</name>
    <dbReference type="NCBI Taxonomy" id="208336"/>
    <lineage>
        <taxon>Eukaryota</taxon>
        <taxon>Metazoa</taxon>
        <taxon>Chordata</taxon>
        <taxon>Craniata</taxon>
        <taxon>Vertebrata</taxon>
        <taxon>Euteleostomi</taxon>
        <taxon>Actinopterygii</taxon>
        <taxon>Neopterygii</taxon>
        <taxon>Teleostei</taxon>
        <taxon>Neoteleostei</taxon>
        <taxon>Acanthomorphata</taxon>
        <taxon>Ovalentaria</taxon>
        <taxon>Atherinomorphae</taxon>
        <taxon>Cyprinodontiformes</taxon>
        <taxon>Goodeidae</taxon>
        <taxon>Goodea</taxon>
    </lineage>
</organism>
<reference evidence="1 2" key="1">
    <citation type="submission" date="2021-06" db="EMBL/GenBank/DDBJ databases">
        <authorList>
            <person name="Palmer J.M."/>
        </authorList>
    </citation>
    <scope>NUCLEOTIDE SEQUENCE [LARGE SCALE GENOMIC DNA]</scope>
    <source>
        <strain evidence="1 2">GA_2019</strain>
        <tissue evidence="1">Muscle</tissue>
    </source>
</reference>